<evidence type="ECO:0000256" key="1">
    <source>
        <dbReference type="SAM" id="Phobius"/>
    </source>
</evidence>
<keyword evidence="1" id="KW-0812">Transmembrane</keyword>
<feature type="transmembrane region" description="Helical" evidence="1">
    <location>
        <begin position="16"/>
        <end position="38"/>
    </location>
</feature>
<dbReference type="InterPro" id="IPR019251">
    <property type="entry name" value="DUF2231_TM"/>
</dbReference>
<dbReference type="AlphaFoldDB" id="A0A2R3Z0Z8"/>
<feature type="transmembrane region" description="Helical" evidence="1">
    <location>
        <begin position="50"/>
        <end position="69"/>
    </location>
</feature>
<dbReference type="EMBL" id="CP028136">
    <property type="protein sequence ID" value="AVR43940.1"/>
    <property type="molecule type" value="Genomic_DNA"/>
</dbReference>
<name>A0A2R3Z0Z8_9FLAO</name>
<accession>A0A2R3Z0Z8</accession>
<dbReference type="OrthoDB" id="5298381at2"/>
<feature type="domain" description="DUF2231" evidence="2">
    <location>
        <begin position="13"/>
        <end position="153"/>
    </location>
</feature>
<organism evidence="3 4">
    <name type="scientific">Christiangramia fulva</name>
    <dbReference type="NCBI Taxonomy" id="2126553"/>
    <lineage>
        <taxon>Bacteria</taxon>
        <taxon>Pseudomonadati</taxon>
        <taxon>Bacteroidota</taxon>
        <taxon>Flavobacteriia</taxon>
        <taxon>Flavobacteriales</taxon>
        <taxon>Flavobacteriaceae</taxon>
        <taxon>Christiangramia</taxon>
    </lineage>
</organism>
<reference evidence="4" key="1">
    <citation type="submission" date="2018-03" db="EMBL/GenBank/DDBJ databases">
        <title>Gramella fulva sp. nov., isolated from a dry surface of tidal flat.</title>
        <authorList>
            <person name="Hwang S.H."/>
            <person name="Hwang W.M."/>
            <person name="Kang K."/>
            <person name="Ahn T.-Y."/>
        </authorList>
    </citation>
    <scope>NUCLEOTIDE SEQUENCE [LARGE SCALE GENOMIC DNA]</scope>
    <source>
        <strain evidence="4">SH35</strain>
    </source>
</reference>
<feature type="transmembrane region" description="Helical" evidence="1">
    <location>
        <begin position="89"/>
        <end position="106"/>
    </location>
</feature>
<evidence type="ECO:0000313" key="3">
    <source>
        <dbReference type="EMBL" id="AVR43940.1"/>
    </source>
</evidence>
<proteinExistence type="predicted"/>
<dbReference type="KEGG" id="grs:C7S20_00915"/>
<protein>
    <recommendedName>
        <fullName evidence="2">DUF2231 domain-containing protein</fullName>
    </recommendedName>
</protein>
<gene>
    <name evidence="3" type="ORF">C7S20_00915</name>
</gene>
<keyword evidence="1" id="KW-0472">Membrane</keyword>
<dbReference type="Proteomes" id="UP000241507">
    <property type="component" value="Chromosome"/>
</dbReference>
<dbReference type="RefSeq" id="WP_107010725.1">
    <property type="nucleotide sequence ID" value="NZ_CP028136.1"/>
</dbReference>
<keyword evidence="1" id="KW-1133">Transmembrane helix</keyword>
<evidence type="ECO:0000313" key="4">
    <source>
        <dbReference type="Proteomes" id="UP000241507"/>
    </source>
</evidence>
<evidence type="ECO:0000259" key="2">
    <source>
        <dbReference type="Pfam" id="PF09990"/>
    </source>
</evidence>
<dbReference type="Pfam" id="PF09990">
    <property type="entry name" value="DUF2231"/>
    <property type="match status" value="1"/>
</dbReference>
<feature type="transmembrane region" description="Helical" evidence="1">
    <location>
        <begin position="118"/>
        <end position="138"/>
    </location>
</feature>
<sequence>MNEIPSMWRKELLHPLFVHFPIGLLIITALVGIAAILFRNKKYAGKLRFNFSLQLFLGIILFWITFYTGQIAYGVEVRKICDPTVLKDHLYWAYVAGYIFSAGALIELVRLIWRKKIAFLLFLAVALSVGGALSLTYAGHLGARVVYQQAAGVYHPSPDCTEFE</sequence>
<keyword evidence="4" id="KW-1185">Reference proteome</keyword>